<comment type="caution">
    <text evidence="1">The sequence shown here is derived from an EMBL/GenBank/DDBJ whole genome shotgun (WGS) entry which is preliminary data.</text>
</comment>
<keyword evidence="2" id="KW-1185">Reference proteome</keyword>
<dbReference type="EMBL" id="JAIEZQ010000001">
    <property type="protein sequence ID" value="MBY9074244.1"/>
    <property type="molecule type" value="Genomic_DNA"/>
</dbReference>
<sequence length="214" mass="24099">MLLWATTYVDDACHVLRAGCFPGTADSVTRCGIELSRDDVAATLPDPVGDECLVCLEFTAHDELDANPYPPEAWRERKIPAGHCLLCGRESAEECEAADPTCVERWRARCTGPGDHRRCHLFEDAYYCEFTDWWWKPILSLAREGLAEAGLNGETAGAIVSVWNNKATLHRVSATNRPLRQTWHSVQRTYGLRPDLQAHGVIYFVYPNRRRPLG</sequence>
<dbReference type="Proteomes" id="UP000754710">
    <property type="component" value="Unassembled WGS sequence"/>
</dbReference>
<evidence type="ECO:0000313" key="1">
    <source>
        <dbReference type="EMBL" id="MBY9074244.1"/>
    </source>
</evidence>
<gene>
    <name evidence="1" type="ORF">K1X13_05350</name>
</gene>
<organism evidence="1 2">
    <name type="scientific">Nocardioides jiangsuensis</name>
    <dbReference type="NCBI Taxonomy" id="2866161"/>
    <lineage>
        <taxon>Bacteria</taxon>
        <taxon>Bacillati</taxon>
        <taxon>Actinomycetota</taxon>
        <taxon>Actinomycetes</taxon>
        <taxon>Propionibacteriales</taxon>
        <taxon>Nocardioidaceae</taxon>
        <taxon>Nocardioides</taxon>
    </lineage>
</organism>
<reference evidence="1 2" key="1">
    <citation type="submission" date="2021-08" db="EMBL/GenBank/DDBJ databases">
        <title>Nocardioides bacterium WL0053 sp. nov., isolated from the sediment.</title>
        <authorList>
            <person name="Wang L."/>
            <person name="Zhang D."/>
            <person name="Zhang A."/>
        </authorList>
    </citation>
    <scope>NUCLEOTIDE SEQUENCE [LARGE SCALE GENOMIC DNA]</scope>
    <source>
        <strain evidence="1 2">WL0053</strain>
    </source>
</reference>
<proteinExistence type="predicted"/>
<dbReference type="RefSeq" id="WP_221023946.1">
    <property type="nucleotide sequence ID" value="NZ_JAIEZQ010000001.1"/>
</dbReference>
<evidence type="ECO:0000313" key="2">
    <source>
        <dbReference type="Proteomes" id="UP000754710"/>
    </source>
</evidence>
<name>A0ABS7RIA3_9ACTN</name>
<protein>
    <submittedName>
        <fullName evidence="1">Uncharacterized protein</fullName>
    </submittedName>
</protein>
<accession>A0ABS7RIA3</accession>